<name>A0A7X0ST26_9BACL</name>
<evidence type="ECO:0000259" key="1">
    <source>
        <dbReference type="Pfam" id="PF01764"/>
    </source>
</evidence>
<accession>A0A7X0ST26</accession>
<dbReference type="PANTHER" id="PTHR45856:SF24">
    <property type="entry name" value="FUNGAL LIPASE-LIKE DOMAIN-CONTAINING PROTEIN"/>
    <property type="match status" value="1"/>
</dbReference>
<evidence type="ECO:0000313" key="3">
    <source>
        <dbReference type="Proteomes" id="UP000564644"/>
    </source>
</evidence>
<dbReference type="Gene3D" id="3.40.50.1820">
    <property type="entry name" value="alpha/beta hydrolase"/>
    <property type="match status" value="1"/>
</dbReference>
<evidence type="ECO:0000313" key="2">
    <source>
        <dbReference type="EMBL" id="MBB6735619.1"/>
    </source>
</evidence>
<dbReference type="InterPro" id="IPR051218">
    <property type="entry name" value="Sec_MonoDiacylglyc_Lipase"/>
</dbReference>
<dbReference type="SUPFAM" id="SSF53474">
    <property type="entry name" value="alpha/beta-Hydrolases"/>
    <property type="match status" value="1"/>
</dbReference>
<gene>
    <name evidence="2" type="ORF">H7C18_32385</name>
</gene>
<dbReference type="GO" id="GO:0006629">
    <property type="term" value="P:lipid metabolic process"/>
    <property type="evidence" value="ECO:0007669"/>
    <property type="project" value="InterPro"/>
</dbReference>
<feature type="domain" description="Fungal lipase-type" evidence="1">
    <location>
        <begin position="67"/>
        <end position="197"/>
    </location>
</feature>
<reference evidence="2 3" key="1">
    <citation type="submission" date="2020-08" db="EMBL/GenBank/DDBJ databases">
        <title>Cohnella phylogeny.</title>
        <authorList>
            <person name="Dunlap C."/>
        </authorList>
    </citation>
    <scope>NUCLEOTIDE SEQUENCE [LARGE SCALE GENOMIC DNA]</scope>
    <source>
        <strain evidence="2 3">CBP 2801</strain>
    </source>
</reference>
<organism evidence="2 3">
    <name type="scientific">Cohnella zeiphila</name>
    <dbReference type="NCBI Taxonomy" id="2761120"/>
    <lineage>
        <taxon>Bacteria</taxon>
        <taxon>Bacillati</taxon>
        <taxon>Bacillota</taxon>
        <taxon>Bacilli</taxon>
        <taxon>Bacillales</taxon>
        <taxon>Paenibacillaceae</taxon>
        <taxon>Cohnella</taxon>
    </lineage>
</organism>
<dbReference type="CDD" id="cd00519">
    <property type="entry name" value="Lipase_3"/>
    <property type="match status" value="1"/>
</dbReference>
<dbReference type="InterPro" id="IPR029058">
    <property type="entry name" value="AB_hydrolase_fold"/>
</dbReference>
<dbReference type="Pfam" id="PF01764">
    <property type="entry name" value="Lipase_3"/>
    <property type="match status" value="1"/>
</dbReference>
<dbReference type="Proteomes" id="UP000564644">
    <property type="component" value="Unassembled WGS sequence"/>
</dbReference>
<protein>
    <submittedName>
        <fullName evidence="2">Lipase family protein</fullName>
    </submittedName>
</protein>
<comment type="caution">
    <text evidence="2">The sequence shown here is derived from an EMBL/GenBank/DDBJ whole genome shotgun (WGS) entry which is preliminary data.</text>
</comment>
<dbReference type="PANTHER" id="PTHR45856">
    <property type="entry name" value="ALPHA/BETA-HYDROLASES SUPERFAMILY PROTEIN"/>
    <property type="match status" value="1"/>
</dbReference>
<sequence>MRTVTYDSQKALWLAAVCYQTYRQYTDPNGDYARPAGFRTVADLAARSLGGDEEPFGFVLESPDEAVVAFRGTSSASDWLSDALAVQTDYPYVYESGQTHLGFTGIYRSARDQVQSALDRIRPGKRLYVTGHSLGAALAVLCSLDAAVHSSFDSPILYTFGSPRVGDPDFVRSFAGGAGSFFRVSNLYDAVTYLPPTTFKLPRLDQAYEYRHIPGLVTLEFNNGSMSSNHVIGSYFAALSKLDPAYARRLRESEPDFCPPLIGENGSNNRQLTLP</sequence>
<keyword evidence="3" id="KW-1185">Reference proteome</keyword>
<dbReference type="InterPro" id="IPR002921">
    <property type="entry name" value="Fungal_lipase-type"/>
</dbReference>
<proteinExistence type="predicted"/>
<dbReference type="AlphaFoldDB" id="A0A7X0ST26"/>
<dbReference type="EMBL" id="JACJVO010000051">
    <property type="protein sequence ID" value="MBB6735619.1"/>
    <property type="molecule type" value="Genomic_DNA"/>
</dbReference>